<dbReference type="GO" id="GO:0042802">
    <property type="term" value="F:identical protein binding"/>
    <property type="evidence" value="ECO:0007669"/>
    <property type="project" value="UniProtKB-ARBA"/>
</dbReference>
<dbReference type="EMBL" id="PEWV01000015">
    <property type="protein sequence ID" value="PIU42198.1"/>
    <property type="molecule type" value="Genomic_DNA"/>
</dbReference>
<evidence type="ECO:0000256" key="1">
    <source>
        <dbReference type="ARBA" id="ARBA00007316"/>
    </source>
</evidence>
<dbReference type="Pfam" id="PF13614">
    <property type="entry name" value="AAA_31"/>
    <property type="match status" value="1"/>
</dbReference>
<feature type="transmembrane region" description="Helical" evidence="11">
    <location>
        <begin position="24"/>
        <end position="46"/>
    </location>
</feature>
<dbReference type="InterPro" id="IPR025669">
    <property type="entry name" value="AAA_dom"/>
</dbReference>
<dbReference type="Gene3D" id="3.40.50.300">
    <property type="entry name" value="P-loop containing nucleotide triphosphate hydrolases"/>
    <property type="match status" value="1"/>
</dbReference>
<accession>A0A2J0KUN7</accession>
<dbReference type="NCBIfam" id="TIGR01007">
    <property type="entry name" value="eps_fam"/>
    <property type="match status" value="1"/>
</dbReference>
<keyword evidence="6" id="KW-0418">Kinase</keyword>
<reference evidence="13 14" key="1">
    <citation type="submission" date="2017-09" db="EMBL/GenBank/DDBJ databases">
        <title>Depth-based differentiation of microbial function through sediment-hosted aquifers and enrichment of novel symbionts in the deep terrestrial subsurface.</title>
        <authorList>
            <person name="Probst A.J."/>
            <person name="Ladd B."/>
            <person name="Jarett J.K."/>
            <person name="Geller-Mcgrath D.E."/>
            <person name="Sieber C.M."/>
            <person name="Emerson J.B."/>
            <person name="Anantharaman K."/>
            <person name="Thomas B.C."/>
            <person name="Malmstrom R."/>
            <person name="Stieglmeier M."/>
            <person name="Klingl A."/>
            <person name="Woyke T."/>
            <person name="Ryan C.M."/>
            <person name="Banfield J.F."/>
        </authorList>
    </citation>
    <scope>NUCLEOTIDE SEQUENCE [LARGE SCALE GENOMIC DNA]</scope>
    <source>
        <strain evidence="13">CG07_land_8_20_14_0_80_42_15</strain>
    </source>
</reference>
<evidence type="ECO:0000256" key="8">
    <source>
        <dbReference type="ARBA" id="ARBA00023137"/>
    </source>
</evidence>
<dbReference type="EC" id="2.7.10.2" evidence="3"/>
<sequence length="708" mass="79684">MEENSNLEATLRDYLEIVAKRKTVFVVGFIIALIGSIAVIFLFVPLKYRATTEIMIGSPVTEVVDQQGTVYIRGKYDVAVAFELMRSDIIPEKISKTIEIEEKVLISPGEVKGMIAFIAASAQRTKNPYAHNLILISAIHTDTRKAYLVAKAAIKILFEETRKYRKRVIKEMYDALSSQLLEKHRQLEESERELTRYIIDNDIIAKGIEVGSDLKGGKPGVEVWRGPQINEKYLALKSQRLNEEQFLEEVKKNRQQDEVVTLSIISKKYGGLVDEKLRDELYEKERVLSKLLLTQSEMHPDAVEAKGEVDEAKKKISMELDRALQSLDRSSATLKREEEKLRTLIKEGLSDKMVEYSSLHRDVEVKQEIYNSVVKQVEELDTYEKLLSTGFLKVVRSPIMPRNPENPRSGSCTMAFFFSILCGIACVFLFEVLDISIRNVEDVEDIIGITMLAAIPSWEPKTENKDAKVKSAKRQDAGLVVARNPKSIMGEAFRTLRTNIKFVCVDKNIKSIVITSVGPKEGKSFISSNLALSIANSGEKVILIDADLRRPTIHKYFGIENQKGLSNLLIGDGSLDEFEAADSAFENLKIIPAGPIPPNPNEILGTRRMEEILEHLKGTCNIIIIDSPPLLTVSDALILAKKTDGVIFTFFTNKTAKKAGKRAVFLLKNAGINMLGGVLNYVKTSKGGYYYYYYSYEYYADKNDKKKS</sequence>
<keyword evidence="7" id="KW-0067">ATP-binding</keyword>
<dbReference type="InterPro" id="IPR027417">
    <property type="entry name" value="P-loop_NTPase"/>
</dbReference>
<dbReference type="InterPro" id="IPR050445">
    <property type="entry name" value="Bact_polysacc_biosynth/exp"/>
</dbReference>
<dbReference type="GO" id="GO:0004715">
    <property type="term" value="F:non-membrane spanning protein tyrosine kinase activity"/>
    <property type="evidence" value="ECO:0007669"/>
    <property type="project" value="UniProtKB-EC"/>
</dbReference>
<proteinExistence type="inferred from homology"/>
<dbReference type="CDD" id="cd05387">
    <property type="entry name" value="BY-kinase"/>
    <property type="match status" value="1"/>
</dbReference>
<evidence type="ECO:0000256" key="11">
    <source>
        <dbReference type="SAM" id="Phobius"/>
    </source>
</evidence>
<dbReference type="SUPFAM" id="SSF52540">
    <property type="entry name" value="P-loop containing nucleoside triphosphate hydrolases"/>
    <property type="match status" value="1"/>
</dbReference>
<organism evidence="13 14">
    <name type="scientific">Candidatus Aquitaenariimonas noxiae</name>
    <dbReference type="NCBI Taxonomy" id="1974741"/>
    <lineage>
        <taxon>Bacteria</taxon>
        <taxon>Pseudomonadati</taxon>
        <taxon>Candidatus Omnitrophota</taxon>
        <taxon>Candidatus Aquitaenariimonas</taxon>
    </lineage>
</organism>
<evidence type="ECO:0000256" key="4">
    <source>
        <dbReference type="ARBA" id="ARBA00022679"/>
    </source>
</evidence>
<comment type="catalytic activity">
    <reaction evidence="9">
        <text>L-tyrosyl-[protein] + ATP = O-phospho-L-tyrosyl-[protein] + ADP + H(+)</text>
        <dbReference type="Rhea" id="RHEA:10596"/>
        <dbReference type="Rhea" id="RHEA-COMP:10136"/>
        <dbReference type="Rhea" id="RHEA-COMP:20101"/>
        <dbReference type="ChEBI" id="CHEBI:15378"/>
        <dbReference type="ChEBI" id="CHEBI:30616"/>
        <dbReference type="ChEBI" id="CHEBI:46858"/>
        <dbReference type="ChEBI" id="CHEBI:61978"/>
        <dbReference type="ChEBI" id="CHEBI:456216"/>
        <dbReference type="EC" id="2.7.10.2"/>
    </reaction>
</comment>
<comment type="caution">
    <text evidence="13">The sequence shown here is derived from an EMBL/GenBank/DDBJ whole genome shotgun (WGS) entry which is preliminary data.</text>
</comment>
<protein>
    <recommendedName>
        <fullName evidence="3">non-specific protein-tyrosine kinase</fullName>
        <ecNumber evidence="3">2.7.10.2</ecNumber>
    </recommendedName>
</protein>
<dbReference type="Proteomes" id="UP000230052">
    <property type="component" value="Unassembled WGS sequence"/>
</dbReference>
<gene>
    <name evidence="13" type="ORF">COS99_01465</name>
</gene>
<feature type="domain" description="AAA" evidence="12">
    <location>
        <begin position="522"/>
        <end position="647"/>
    </location>
</feature>
<dbReference type="PANTHER" id="PTHR32309:SF13">
    <property type="entry name" value="FERRIC ENTEROBACTIN TRANSPORT PROTEIN FEPE"/>
    <property type="match status" value="1"/>
</dbReference>
<name>A0A2J0KUN7_9BACT</name>
<keyword evidence="11" id="KW-1133">Transmembrane helix</keyword>
<evidence type="ECO:0000259" key="12">
    <source>
        <dbReference type="Pfam" id="PF13614"/>
    </source>
</evidence>
<keyword evidence="11" id="KW-0472">Membrane</keyword>
<dbReference type="FunFam" id="3.40.50.300:FF:000527">
    <property type="entry name" value="Tyrosine-protein kinase etk"/>
    <property type="match status" value="1"/>
</dbReference>
<dbReference type="GO" id="GO:0005886">
    <property type="term" value="C:plasma membrane"/>
    <property type="evidence" value="ECO:0007669"/>
    <property type="project" value="TreeGrafter"/>
</dbReference>
<evidence type="ECO:0000256" key="3">
    <source>
        <dbReference type="ARBA" id="ARBA00011903"/>
    </source>
</evidence>
<evidence type="ECO:0000313" key="14">
    <source>
        <dbReference type="Proteomes" id="UP000230052"/>
    </source>
</evidence>
<dbReference type="InterPro" id="IPR005702">
    <property type="entry name" value="Wzc-like_C"/>
</dbReference>
<comment type="similarity">
    <text evidence="2">Belongs to the etk/wzc family.</text>
</comment>
<evidence type="ECO:0000256" key="2">
    <source>
        <dbReference type="ARBA" id="ARBA00008883"/>
    </source>
</evidence>
<keyword evidence="10" id="KW-0175">Coiled coil</keyword>
<keyword evidence="5" id="KW-0547">Nucleotide-binding</keyword>
<comment type="similarity">
    <text evidence="1">Belongs to the CpsD/CapB family.</text>
</comment>
<keyword evidence="4" id="KW-0808">Transferase</keyword>
<evidence type="ECO:0000256" key="9">
    <source>
        <dbReference type="ARBA" id="ARBA00051245"/>
    </source>
</evidence>
<keyword evidence="11" id="KW-0812">Transmembrane</keyword>
<dbReference type="AlphaFoldDB" id="A0A2J0KUN7"/>
<dbReference type="PANTHER" id="PTHR32309">
    <property type="entry name" value="TYROSINE-PROTEIN KINASE"/>
    <property type="match status" value="1"/>
</dbReference>
<dbReference type="GO" id="GO:0005524">
    <property type="term" value="F:ATP binding"/>
    <property type="evidence" value="ECO:0007669"/>
    <property type="project" value="UniProtKB-KW"/>
</dbReference>
<evidence type="ECO:0000256" key="7">
    <source>
        <dbReference type="ARBA" id="ARBA00022840"/>
    </source>
</evidence>
<evidence type="ECO:0000256" key="6">
    <source>
        <dbReference type="ARBA" id="ARBA00022777"/>
    </source>
</evidence>
<feature type="coiled-coil region" evidence="10">
    <location>
        <begin position="320"/>
        <end position="347"/>
    </location>
</feature>
<evidence type="ECO:0000256" key="5">
    <source>
        <dbReference type="ARBA" id="ARBA00022741"/>
    </source>
</evidence>
<keyword evidence="8" id="KW-0829">Tyrosine-protein kinase</keyword>
<evidence type="ECO:0000256" key="10">
    <source>
        <dbReference type="SAM" id="Coils"/>
    </source>
</evidence>
<evidence type="ECO:0000313" key="13">
    <source>
        <dbReference type="EMBL" id="PIU42198.1"/>
    </source>
</evidence>